<dbReference type="Gene3D" id="4.10.400.10">
    <property type="entry name" value="Low-density Lipoprotein Receptor"/>
    <property type="match status" value="5"/>
</dbReference>
<sequence>MGFSHLTQHMLNVNVRTVNYRELRFEYEALLKSVSAEEQPDSTTYDFNIKLARYLVEGMDGNAIVTLLTFSASKSTEPKTNFSAIFHSTKKAEITSNMWHRRASSTWTMQDLVYVCNETAYQVVLIGVNLRSSFFEPLLQELKFHEIKYIENTEAELFWLLNFKVYVLCYNRTYQNRENKAGRETKNTIYASAKQSKAQYTVANYENVDQFKNSFGYLQNDVCRFPRMISLTRIFGTQHELCSANYLCGEYLKLSKNRLDYFLEIERYSWKSSLFLTHLWGDTESKIKNLDWGSAKNVCSQNGMIPLIIRNKREAKMFSQFISHHLQFSFDYLRYNELFINEVNMMIGLKRSRESIGRRFSWGEHKDLVYSHWGPGQPRNTSIKEECVYWKFKQNGGGFGFVDQGWFTFSCGKKSASIALCNRNILPLNNAPLLWASQEETNIPDVLEKGAFSAIKEGEAGGTIIVGMLSLTTLTSGVSNEKMSENHFNISRTILGESGIMSRNEIELLFKHLHSLYFPCRSKRSYSPFVSRVIPFSQVCDGAIDCPTGDDEDSCSGFNDVSCSPTPFSCKSGQCVPLEAKCDLMKDCQDGSDEEDCELDCPHRQCPSGRCIPKSWFSDGQEDCDDGFDEGSNASSIDTCVIICNRSKCITRAMLNDSVLDCQGPEGHLDETLGALESMNCSQTGEMTFINNWAPKCVLVRDNFGELIGCRDFQHLAGCSDFSCPRNFVKCPESFCIPLSYVGDGKQDCDYGEDEGEHPIMNINNFFLCDFRSKQRVPISAICDGKKDCALGQDELECEIHCSPGFICLPGAIMAYNISEILTPQLLSFMDTQTRYLDLSMVSIPDFFHMYPRGRLHYLLTLNLSKCEISTISINKSATSSKNYNSLYSEQLGYKDFSMIQNVDLSHNQLTEIQGRSHFNKMHHLRTLDLSHNFQLRYISQESFIGLKHLEILDLSFTRISFLGKRTFEVLINLLKLSLKGTGLTAINFVLPQNVTYLNFEGTEISDISQDVFSNVKSLRELLSPTFKLCCPVVLGAHIQSHTCHFSGDSIHSCDDLIEEPGLRVLLWIVCSATLVGNIVTLVYRLTWDRAIVCKPYGLFVTNLGMSDLMMGIYLMIITVADATFKDMYVLHDYRWRHSHACSIAGVVGTLSSITSTVFIALITVDRFLAVQYPYGEVRFTVRTMVTAVVITWVYGAMAASLPMMSFAQDWGIFSNSGMCLGLPFNEKRPRGWQYSAVVFVAVNLLLFIFIGIGQYRIFKIIREKRKRTKKHVNRSNRLSQNQRLQEIAVAKQLSLIVMTNFFCWFPIITMALVALSGHALDQVAYRLSATLILPINSALNPVLYTLPALKKKLGDFRALKREVHKTREIRASLKLTRQKSSLGKKPYTRRMLLFKSYRSVRALRQVLLTNKRGTFAESDLMMLYRKVYQHLVAYSRC</sequence>
<evidence type="ECO:0000256" key="4">
    <source>
        <dbReference type="ARBA" id="ARBA00022692"/>
    </source>
</evidence>
<evidence type="ECO:0000256" key="13">
    <source>
        <dbReference type="SAM" id="Phobius"/>
    </source>
</evidence>
<evidence type="ECO:0000259" key="14">
    <source>
        <dbReference type="PROSITE" id="PS50041"/>
    </source>
</evidence>
<dbReference type="PRINTS" id="PR00261">
    <property type="entry name" value="LDLRECEPTOR"/>
</dbReference>
<dbReference type="SMART" id="SM00369">
    <property type="entry name" value="LRR_TYP"/>
    <property type="match status" value="3"/>
</dbReference>
<dbReference type="SUPFAM" id="SSF81321">
    <property type="entry name" value="Family A G protein-coupled receptor-like"/>
    <property type="match status" value="1"/>
</dbReference>
<feature type="domain" description="C-type lectin" evidence="14">
    <location>
        <begin position="292"/>
        <end position="420"/>
    </location>
</feature>
<dbReference type="Pfam" id="PF13855">
    <property type="entry name" value="LRR_8"/>
    <property type="match status" value="1"/>
</dbReference>
<dbReference type="GO" id="GO:0005886">
    <property type="term" value="C:plasma membrane"/>
    <property type="evidence" value="ECO:0007669"/>
    <property type="project" value="UniProtKB-SubCell"/>
</dbReference>
<evidence type="ECO:0000256" key="2">
    <source>
        <dbReference type="ARBA" id="ARBA00022475"/>
    </source>
</evidence>
<feature type="transmembrane region" description="Helical" evidence="13">
    <location>
        <begin position="1138"/>
        <end position="1165"/>
    </location>
</feature>
<dbReference type="SMART" id="SM00192">
    <property type="entry name" value="LDLa"/>
    <property type="match status" value="5"/>
</dbReference>
<dbReference type="PROSITE" id="PS50262">
    <property type="entry name" value="G_PROTEIN_RECEP_F1_2"/>
    <property type="match status" value="1"/>
</dbReference>
<feature type="transmembrane region" description="Helical" evidence="13">
    <location>
        <begin position="1096"/>
        <end position="1118"/>
    </location>
</feature>
<keyword evidence="2" id="KW-1003">Cell membrane</keyword>
<comment type="caution">
    <text evidence="16">The sequence shown here is derived from an EMBL/GenBank/DDBJ whole genome shotgun (WGS) entry which is preliminary data.</text>
</comment>
<protein>
    <submittedName>
        <fullName evidence="16">Relaxin receptor-like protein</fullName>
    </submittedName>
</protein>
<evidence type="ECO:0000256" key="12">
    <source>
        <dbReference type="PROSITE-ProRule" id="PRU00124"/>
    </source>
</evidence>
<evidence type="ECO:0000256" key="6">
    <source>
        <dbReference type="ARBA" id="ARBA00022989"/>
    </source>
</evidence>
<evidence type="ECO:0000256" key="5">
    <source>
        <dbReference type="ARBA" id="ARBA00022737"/>
    </source>
</evidence>
<dbReference type="PROSITE" id="PS50068">
    <property type="entry name" value="LDLRA_2"/>
    <property type="match status" value="3"/>
</dbReference>
<dbReference type="Gene3D" id="3.80.10.10">
    <property type="entry name" value="Ribonuclease Inhibitor"/>
    <property type="match status" value="2"/>
</dbReference>
<feature type="transmembrane region" description="Helical" evidence="13">
    <location>
        <begin position="1233"/>
        <end position="1259"/>
    </location>
</feature>
<comment type="subcellular location">
    <subcellularLocation>
        <location evidence="1">Cell membrane</location>
        <topology evidence="1">Multi-pass membrane protein</topology>
    </subcellularLocation>
</comment>
<dbReference type="InterPro" id="IPR001304">
    <property type="entry name" value="C-type_lectin-like"/>
</dbReference>
<evidence type="ECO:0000256" key="3">
    <source>
        <dbReference type="ARBA" id="ARBA00022614"/>
    </source>
</evidence>
<dbReference type="InterPro" id="IPR003591">
    <property type="entry name" value="Leu-rich_rpt_typical-subtyp"/>
</dbReference>
<keyword evidence="9 12" id="KW-1015">Disulfide bond</keyword>
<feature type="disulfide bond" evidence="12">
    <location>
        <begin position="563"/>
        <end position="575"/>
    </location>
</feature>
<reference evidence="16 17" key="1">
    <citation type="journal article" date="2021" name="Elife">
        <title>Chloroplast acquisition without the gene transfer in kleptoplastic sea slugs, Plakobranchus ocellatus.</title>
        <authorList>
            <person name="Maeda T."/>
            <person name="Takahashi S."/>
            <person name="Yoshida T."/>
            <person name="Shimamura S."/>
            <person name="Takaki Y."/>
            <person name="Nagai Y."/>
            <person name="Toyoda A."/>
            <person name="Suzuki Y."/>
            <person name="Arimoto A."/>
            <person name="Ishii H."/>
            <person name="Satoh N."/>
            <person name="Nishiyama T."/>
            <person name="Hasebe M."/>
            <person name="Maruyama T."/>
            <person name="Minagawa J."/>
            <person name="Obokata J."/>
            <person name="Shigenobu S."/>
        </authorList>
    </citation>
    <scope>NUCLEOTIDE SEQUENCE [LARGE SCALE GENOMIC DNA]</scope>
</reference>
<comment type="caution">
    <text evidence="12">Lacks conserved residue(s) required for the propagation of feature annotation.</text>
</comment>
<accession>A0AAV3Y8N4</accession>
<dbReference type="CDD" id="cd00037">
    <property type="entry name" value="CLECT"/>
    <property type="match status" value="1"/>
</dbReference>
<keyword evidence="7" id="KW-0297">G-protein coupled receptor</keyword>
<keyword evidence="17" id="KW-1185">Reference proteome</keyword>
<dbReference type="InterPro" id="IPR002172">
    <property type="entry name" value="LDrepeatLR_classA_rpt"/>
</dbReference>
<organism evidence="16 17">
    <name type="scientific">Plakobranchus ocellatus</name>
    <dbReference type="NCBI Taxonomy" id="259542"/>
    <lineage>
        <taxon>Eukaryota</taxon>
        <taxon>Metazoa</taxon>
        <taxon>Spiralia</taxon>
        <taxon>Lophotrochozoa</taxon>
        <taxon>Mollusca</taxon>
        <taxon>Gastropoda</taxon>
        <taxon>Heterobranchia</taxon>
        <taxon>Euthyneura</taxon>
        <taxon>Panpulmonata</taxon>
        <taxon>Sacoglossa</taxon>
        <taxon>Placobranchoidea</taxon>
        <taxon>Plakobranchidae</taxon>
        <taxon>Plakobranchus</taxon>
    </lineage>
</organism>
<keyword evidence="10 16" id="KW-0675">Receptor</keyword>
<feature type="domain" description="G-protein coupled receptors family 1 profile" evidence="15">
    <location>
        <begin position="1077"/>
        <end position="1345"/>
    </location>
</feature>
<dbReference type="Pfam" id="PF00057">
    <property type="entry name" value="Ldl_recept_a"/>
    <property type="match status" value="2"/>
</dbReference>
<dbReference type="InterPro" id="IPR001611">
    <property type="entry name" value="Leu-rich_rpt"/>
</dbReference>
<evidence type="ECO:0000256" key="10">
    <source>
        <dbReference type="ARBA" id="ARBA00023170"/>
    </source>
</evidence>
<dbReference type="PROSITE" id="PS00237">
    <property type="entry name" value="G_PROTEIN_RECEP_F1_1"/>
    <property type="match status" value="1"/>
</dbReference>
<dbReference type="InterPro" id="IPR016187">
    <property type="entry name" value="CTDL_fold"/>
</dbReference>
<keyword evidence="5" id="KW-0677">Repeat</keyword>
<evidence type="ECO:0000256" key="9">
    <source>
        <dbReference type="ARBA" id="ARBA00023157"/>
    </source>
</evidence>
<dbReference type="PROSITE" id="PS50041">
    <property type="entry name" value="C_TYPE_LECTIN_2"/>
    <property type="match status" value="1"/>
</dbReference>
<evidence type="ECO:0000313" key="16">
    <source>
        <dbReference type="EMBL" id="GFN79141.1"/>
    </source>
</evidence>
<evidence type="ECO:0000256" key="7">
    <source>
        <dbReference type="ARBA" id="ARBA00023040"/>
    </source>
</evidence>
<keyword evidence="11" id="KW-0807">Transducer</keyword>
<feature type="transmembrane region" description="Helical" evidence="13">
    <location>
        <begin position="1065"/>
        <end position="1084"/>
    </location>
</feature>
<name>A0AAV3Y8N4_9GAST</name>
<dbReference type="InterPro" id="IPR017452">
    <property type="entry name" value="GPCR_Rhodpsn_7TM"/>
</dbReference>
<dbReference type="InterPro" id="IPR036055">
    <property type="entry name" value="LDL_receptor-like_sf"/>
</dbReference>
<dbReference type="SUPFAM" id="SSF57424">
    <property type="entry name" value="LDL receptor-like module"/>
    <property type="match status" value="5"/>
</dbReference>
<proteinExistence type="predicted"/>
<dbReference type="SUPFAM" id="SSF52058">
    <property type="entry name" value="L domain-like"/>
    <property type="match status" value="1"/>
</dbReference>
<dbReference type="GO" id="GO:0008528">
    <property type="term" value="F:G protein-coupled peptide receptor activity"/>
    <property type="evidence" value="ECO:0007669"/>
    <property type="project" value="TreeGrafter"/>
</dbReference>
<evidence type="ECO:0000256" key="1">
    <source>
        <dbReference type="ARBA" id="ARBA00004651"/>
    </source>
</evidence>
<gene>
    <name evidence="16" type="ORF">PoB_000564700</name>
</gene>
<dbReference type="Gene3D" id="1.20.1070.10">
    <property type="entry name" value="Rhodopsin 7-helix transmembrane proteins"/>
    <property type="match status" value="1"/>
</dbReference>
<dbReference type="Pfam" id="PF00001">
    <property type="entry name" value="7tm_1"/>
    <property type="match status" value="1"/>
</dbReference>
<feature type="disulfide bond" evidence="12">
    <location>
        <begin position="606"/>
        <end position="624"/>
    </location>
</feature>
<dbReference type="GO" id="GO:0007189">
    <property type="term" value="P:adenylate cyclase-activating G protein-coupled receptor signaling pathway"/>
    <property type="evidence" value="ECO:0007669"/>
    <property type="project" value="TreeGrafter"/>
</dbReference>
<feature type="transmembrane region" description="Helical" evidence="13">
    <location>
        <begin position="1328"/>
        <end position="1350"/>
    </location>
</feature>
<dbReference type="Gene3D" id="3.10.100.10">
    <property type="entry name" value="Mannose-Binding Protein A, subunit A"/>
    <property type="match status" value="1"/>
</dbReference>
<keyword evidence="4 13" id="KW-0812">Transmembrane</keyword>
<dbReference type="InterPro" id="IPR032675">
    <property type="entry name" value="LRR_dom_sf"/>
</dbReference>
<feature type="disulfide bond" evidence="12">
    <location>
        <begin position="570"/>
        <end position="588"/>
    </location>
</feature>
<dbReference type="PANTHER" id="PTHR24372">
    <property type="entry name" value="GLYCOPROTEIN HORMONE RECEPTOR"/>
    <property type="match status" value="1"/>
</dbReference>
<feature type="transmembrane region" description="Helical" evidence="13">
    <location>
        <begin position="1186"/>
        <end position="1208"/>
    </location>
</feature>
<dbReference type="PANTHER" id="PTHR24372:SF77">
    <property type="entry name" value="G-PROTEIN COUPLED RECEPTORS FAMILY 1 PROFILE DOMAIN-CONTAINING PROTEIN"/>
    <property type="match status" value="1"/>
</dbReference>
<evidence type="ECO:0000259" key="15">
    <source>
        <dbReference type="PROSITE" id="PS50262"/>
    </source>
</evidence>
<dbReference type="SUPFAM" id="SSF56436">
    <property type="entry name" value="C-type lectin-like"/>
    <property type="match status" value="1"/>
</dbReference>
<dbReference type="GO" id="GO:0009755">
    <property type="term" value="P:hormone-mediated signaling pathway"/>
    <property type="evidence" value="ECO:0007669"/>
    <property type="project" value="TreeGrafter"/>
</dbReference>
<evidence type="ECO:0000256" key="8">
    <source>
        <dbReference type="ARBA" id="ARBA00023136"/>
    </source>
</evidence>
<dbReference type="InterPro" id="IPR000276">
    <property type="entry name" value="GPCR_Rhodpsn"/>
</dbReference>
<feature type="transmembrane region" description="Helical" evidence="13">
    <location>
        <begin position="1294"/>
        <end position="1316"/>
    </location>
</feature>
<dbReference type="Proteomes" id="UP000735302">
    <property type="component" value="Unassembled WGS sequence"/>
</dbReference>
<keyword evidence="6 13" id="KW-1133">Transmembrane helix</keyword>
<dbReference type="EMBL" id="BLXT01000641">
    <property type="protein sequence ID" value="GFN79141.1"/>
    <property type="molecule type" value="Genomic_DNA"/>
</dbReference>
<dbReference type="InterPro" id="IPR016186">
    <property type="entry name" value="C-type_lectin-like/link_sf"/>
</dbReference>
<feature type="disulfide bond" evidence="12">
    <location>
        <begin position="582"/>
        <end position="597"/>
    </location>
</feature>
<dbReference type="CDD" id="cd00112">
    <property type="entry name" value="LDLa"/>
    <property type="match status" value="5"/>
</dbReference>
<evidence type="ECO:0000313" key="17">
    <source>
        <dbReference type="Proteomes" id="UP000735302"/>
    </source>
</evidence>
<evidence type="ECO:0000256" key="11">
    <source>
        <dbReference type="ARBA" id="ARBA00023224"/>
    </source>
</evidence>
<feature type="disulfide bond" evidence="12">
    <location>
        <begin position="540"/>
        <end position="555"/>
    </location>
</feature>
<keyword evidence="8 13" id="KW-0472">Membrane</keyword>
<keyword evidence="3" id="KW-0433">Leucine-rich repeat</keyword>